<organism evidence="9 10">
    <name type="scientific">Giardia duodenalis assemblage B</name>
    <dbReference type="NCBI Taxonomy" id="1394984"/>
    <lineage>
        <taxon>Eukaryota</taxon>
        <taxon>Metamonada</taxon>
        <taxon>Diplomonadida</taxon>
        <taxon>Hexamitidae</taxon>
        <taxon>Giardiinae</taxon>
        <taxon>Giardia</taxon>
    </lineage>
</organism>
<evidence type="ECO:0000259" key="8">
    <source>
        <dbReference type="PROSITE" id="PS50011"/>
    </source>
</evidence>
<dbReference type="InterPro" id="IPR008271">
    <property type="entry name" value="Ser/Thr_kinase_AS"/>
</dbReference>
<dbReference type="SUPFAM" id="SSF56112">
    <property type="entry name" value="Protein kinase-like (PK-like)"/>
    <property type="match status" value="1"/>
</dbReference>
<dbReference type="PANTHER" id="PTHR24055">
    <property type="entry name" value="MITOGEN-ACTIVATED PROTEIN KINASE"/>
    <property type="match status" value="1"/>
</dbReference>
<dbReference type="GO" id="GO:0005524">
    <property type="term" value="F:ATP binding"/>
    <property type="evidence" value="ECO:0007669"/>
    <property type="project" value="UniProtKB-UniRule"/>
</dbReference>
<dbReference type="EMBL" id="JXTI01000146">
    <property type="protein sequence ID" value="KWX11938.1"/>
    <property type="molecule type" value="Genomic_DNA"/>
</dbReference>
<evidence type="ECO:0000256" key="4">
    <source>
        <dbReference type="ARBA" id="ARBA00022777"/>
    </source>
</evidence>
<evidence type="ECO:0000256" key="7">
    <source>
        <dbReference type="RuleBase" id="RU000304"/>
    </source>
</evidence>
<dbReference type="VEuPathDB" id="GiardiaDB:QR46_4084"/>
<sequence>MENYTVIAELGSGNYGTVYKARENKKGTLVAIKHMKQKYKSWSECVTLKEVKSLIRMKEHPNIVKLMEVVRQKEDLYFVFEYINSGNLFDFVVQQRSAGIKISELVAKDLVRQILEGLEHIHRNNYMHRDLKCENILVSDDGTGTRCVKIADLGCAKSLLERPPHTVYVGTRWYRAVELFLKDSSYSAKNDIWACACILCEILLMKPLFPGANDIDMLNLITSTLGSPTREDWPSGYVLAERIGYKFPRATQSRQEKLRYLFPNVTEECINLLSRMFEFDQNKRPSAQDCLRHPWFASTCPTTATVSATSSFVGNTGIGGDDTSTEGLSVARNALQRATRASDLNLDLLSGSNPYGHGDILPSYAQKKAKTTKELIELDHNDELHDNNMLDMIDDMF</sequence>
<keyword evidence="2" id="KW-0808">Transferase</keyword>
<keyword evidence="5 6" id="KW-0067">ATP-binding</keyword>
<dbReference type="InterPro" id="IPR017441">
    <property type="entry name" value="Protein_kinase_ATP_BS"/>
</dbReference>
<dbReference type="Gene3D" id="3.30.200.20">
    <property type="entry name" value="Phosphorylase Kinase, domain 1"/>
    <property type="match status" value="1"/>
</dbReference>
<dbReference type="Pfam" id="PF00069">
    <property type="entry name" value="Pkinase"/>
    <property type="match status" value="1"/>
</dbReference>
<evidence type="ECO:0000313" key="10">
    <source>
        <dbReference type="Proteomes" id="UP000070089"/>
    </source>
</evidence>
<comment type="caution">
    <text evidence="9">The sequence shown here is derived from an EMBL/GenBank/DDBJ whole genome shotgun (WGS) entry which is preliminary data.</text>
</comment>
<dbReference type="InterPro" id="IPR050117">
    <property type="entry name" value="MAPK"/>
</dbReference>
<evidence type="ECO:0000256" key="3">
    <source>
        <dbReference type="ARBA" id="ARBA00022741"/>
    </source>
</evidence>
<name>A0A132NPL3_GIAIN</name>
<feature type="binding site" evidence="6">
    <location>
        <position position="33"/>
    </location>
    <ligand>
        <name>ATP</name>
        <dbReference type="ChEBI" id="CHEBI:30616"/>
    </ligand>
</feature>
<dbReference type="GO" id="GO:0004674">
    <property type="term" value="F:protein serine/threonine kinase activity"/>
    <property type="evidence" value="ECO:0007669"/>
    <property type="project" value="UniProtKB-KW"/>
</dbReference>
<accession>A0A132NPL3</accession>
<dbReference type="Proteomes" id="UP000070089">
    <property type="component" value="Unassembled WGS sequence"/>
</dbReference>
<dbReference type="PROSITE" id="PS00108">
    <property type="entry name" value="PROTEIN_KINASE_ST"/>
    <property type="match status" value="1"/>
</dbReference>
<dbReference type="OrthoDB" id="2158884at2759"/>
<dbReference type="PROSITE" id="PS00107">
    <property type="entry name" value="PROTEIN_KINASE_ATP"/>
    <property type="match status" value="1"/>
</dbReference>
<reference evidence="9 10" key="1">
    <citation type="journal article" date="2015" name="Mol. Biochem. Parasitol.">
        <title>Identification of polymorphic genes for use in assemblage B genotyping assays through comparative genomics of multiple assemblage B Giardia duodenalis isolates.</title>
        <authorList>
            <person name="Wielinga C."/>
            <person name="Thompson R.C."/>
            <person name="Monis P."/>
            <person name="Ryan U."/>
        </authorList>
    </citation>
    <scope>NUCLEOTIDE SEQUENCE [LARGE SCALE GENOMIC DNA]</scope>
    <source>
        <strain evidence="9 10">BAH15c1</strain>
    </source>
</reference>
<protein>
    <submittedName>
        <fullName evidence="9">Kinase/ CMGC RCK</fullName>
    </submittedName>
</protein>
<keyword evidence="3 6" id="KW-0547">Nucleotide-binding</keyword>
<dbReference type="InterPro" id="IPR011009">
    <property type="entry name" value="Kinase-like_dom_sf"/>
</dbReference>
<dbReference type="Gene3D" id="1.10.510.10">
    <property type="entry name" value="Transferase(Phosphotransferase) domain 1"/>
    <property type="match status" value="1"/>
</dbReference>
<keyword evidence="4 9" id="KW-0418">Kinase</keyword>
<evidence type="ECO:0000256" key="2">
    <source>
        <dbReference type="ARBA" id="ARBA00022679"/>
    </source>
</evidence>
<proteinExistence type="inferred from homology"/>
<evidence type="ECO:0000256" key="1">
    <source>
        <dbReference type="ARBA" id="ARBA00022527"/>
    </source>
</evidence>
<feature type="domain" description="Protein kinase" evidence="8">
    <location>
        <begin position="4"/>
        <end position="296"/>
    </location>
</feature>
<evidence type="ECO:0000256" key="6">
    <source>
        <dbReference type="PROSITE-ProRule" id="PRU10141"/>
    </source>
</evidence>
<comment type="similarity">
    <text evidence="7">Belongs to the protein kinase superfamily.</text>
</comment>
<dbReference type="CDD" id="cd07830">
    <property type="entry name" value="STKc_MAK_like"/>
    <property type="match status" value="1"/>
</dbReference>
<gene>
    <name evidence="9" type="ORF">QR46_4084</name>
</gene>
<evidence type="ECO:0000313" key="9">
    <source>
        <dbReference type="EMBL" id="KWX11938.1"/>
    </source>
</evidence>
<dbReference type="PROSITE" id="PS50011">
    <property type="entry name" value="PROTEIN_KINASE_DOM"/>
    <property type="match status" value="1"/>
</dbReference>
<dbReference type="InterPro" id="IPR000719">
    <property type="entry name" value="Prot_kinase_dom"/>
</dbReference>
<dbReference type="FunFam" id="3.30.200.20:FF:000545">
    <property type="entry name" value="CMGC family protein kinase"/>
    <property type="match status" value="1"/>
</dbReference>
<evidence type="ECO:0000256" key="5">
    <source>
        <dbReference type="ARBA" id="ARBA00022840"/>
    </source>
</evidence>
<keyword evidence="1 7" id="KW-0723">Serine/threonine-protein kinase</keyword>
<dbReference type="AlphaFoldDB" id="A0A132NPL3"/>
<dbReference type="FunFam" id="1.10.510.10:FF:000624">
    <property type="entry name" value="Mitogen-activated protein kinase"/>
    <property type="match status" value="1"/>
</dbReference>
<dbReference type="SMART" id="SM00220">
    <property type="entry name" value="S_TKc"/>
    <property type="match status" value="1"/>
</dbReference>